<dbReference type="PANTHER" id="PTHR47268:SF4">
    <property type="entry name" value="ACYLPHOSPHATASE"/>
    <property type="match status" value="1"/>
</dbReference>
<dbReference type="InterPro" id="IPR001792">
    <property type="entry name" value="Acylphosphatase-like_dom"/>
</dbReference>
<dbReference type="EC" id="3.6.1.7" evidence="2"/>
<reference evidence="2" key="1">
    <citation type="journal article" date="2015" name="Proc. Natl. Acad. Sci. U.S.A.">
        <title>Networks of energetic and metabolic interactions define dynamics in microbial communities.</title>
        <authorList>
            <person name="Embree M."/>
            <person name="Liu J.K."/>
            <person name="Al-Bassam M.M."/>
            <person name="Zengler K."/>
        </authorList>
    </citation>
    <scope>NUCLEOTIDE SEQUENCE</scope>
</reference>
<proteinExistence type="predicted"/>
<comment type="caution">
    <text evidence="2">The sequence shown here is derived from an EMBL/GenBank/DDBJ whole genome shotgun (WGS) entry which is preliminary data.</text>
</comment>
<dbReference type="SUPFAM" id="SSF54975">
    <property type="entry name" value="Acylphosphatase/BLUF domain-like"/>
    <property type="match status" value="1"/>
</dbReference>
<dbReference type="PROSITE" id="PS51160">
    <property type="entry name" value="ACYLPHOSPHATASE_3"/>
    <property type="match status" value="1"/>
</dbReference>
<feature type="domain" description="Acylphosphatase-like" evidence="1">
    <location>
        <begin position="26"/>
        <end position="111"/>
    </location>
</feature>
<keyword evidence="2" id="KW-0378">Hydrolase</keyword>
<accession>A0A0W8F104</accession>
<dbReference type="PANTHER" id="PTHR47268">
    <property type="entry name" value="ACYLPHOSPHATASE"/>
    <property type="match status" value="1"/>
</dbReference>
<organism evidence="2">
    <name type="scientific">hydrocarbon metagenome</name>
    <dbReference type="NCBI Taxonomy" id="938273"/>
    <lineage>
        <taxon>unclassified sequences</taxon>
        <taxon>metagenomes</taxon>
        <taxon>ecological metagenomes</taxon>
    </lineage>
</organism>
<gene>
    <name evidence="2" type="ORF">ASZ90_015806</name>
</gene>
<name>A0A0W8F104_9ZZZZ</name>
<evidence type="ECO:0000313" key="2">
    <source>
        <dbReference type="EMBL" id="KUG14549.1"/>
    </source>
</evidence>
<sequence length="115" mass="13032">METDERIPADLSQRKGRTDLRHSEKTIEIRISGKVQRVGMRNCIRMLAGKLSIRGEVMNMPDGSVMAYATGDPILLEKFISMIYSCPRAVIRDLEVRECSLLAFPDFVITRSEIS</sequence>
<dbReference type="InterPro" id="IPR036046">
    <property type="entry name" value="Acylphosphatase-like_dom_sf"/>
</dbReference>
<dbReference type="InterPro" id="IPR020456">
    <property type="entry name" value="Acylphosphatase"/>
</dbReference>
<dbReference type="GO" id="GO:0003998">
    <property type="term" value="F:acylphosphatase activity"/>
    <property type="evidence" value="ECO:0007669"/>
    <property type="project" value="UniProtKB-EC"/>
</dbReference>
<dbReference type="Gene3D" id="3.30.70.100">
    <property type="match status" value="1"/>
</dbReference>
<dbReference type="EMBL" id="LNQE01001644">
    <property type="protein sequence ID" value="KUG14549.1"/>
    <property type="molecule type" value="Genomic_DNA"/>
</dbReference>
<protein>
    <submittedName>
        <fullName evidence="2">Putative acylphosphate phosphohydrolase</fullName>
        <ecNumber evidence="2">3.6.1.7</ecNumber>
    </submittedName>
</protein>
<evidence type="ECO:0000259" key="1">
    <source>
        <dbReference type="PROSITE" id="PS51160"/>
    </source>
</evidence>
<dbReference type="AlphaFoldDB" id="A0A0W8F104"/>
<dbReference type="Pfam" id="PF00708">
    <property type="entry name" value="Acylphosphatase"/>
    <property type="match status" value="1"/>
</dbReference>